<organism evidence="1">
    <name type="scientific">gut metagenome</name>
    <dbReference type="NCBI Taxonomy" id="749906"/>
    <lineage>
        <taxon>unclassified sequences</taxon>
        <taxon>metagenomes</taxon>
        <taxon>organismal metagenomes</taxon>
    </lineage>
</organism>
<proteinExistence type="predicted"/>
<accession>J9H179</accession>
<reference evidence="1" key="1">
    <citation type="journal article" date="2012" name="PLoS ONE">
        <title>Gene sets for utilization of primary and secondary nutrition supplies in the distal gut of endangered iberian lynx.</title>
        <authorList>
            <person name="Alcaide M."/>
            <person name="Messina E."/>
            <person name="Richter M."/>
            <person name="Bargiela R."/>
            <person name="Peplies J."/>
            <person name="Huws S.A."/>
            <person name="Newbold C.J."/>
            <person name="Golyshin P.N."/>
            <person name="Simon M.A."/>
            <person name="Lopez G."/>
            <person name="Yakimov M.M."/>
            <person name="Ferrer M."/>
        </authorList>
    </citation>
    <scope>NUCLEOTIDE SEQUENCE</scope>
</reference>
<sequence>MTAASDGREKLERTIQVLSIAPQVRPVRYNFPQPYNLIVLIS</sequence>
<dbReference type="EMBL" id="AMCI01000962">
    <property type="protein sequence ID" value="EJX07130.1"/>
    <property type="molecule type" value="Genomic_DNA"/>
</dbReference>
<dbReference type="AlphaFoldDB" id="J9H179"/>
<evidence type="ECO:0000313" key="1">
    <source>
        <dbReference type="EMBL" id="EJX07130.1"/>
    </source>
</evidence>
<protein>
    <submittedName>
        <fullName evidence="1">Uncharacterized protein</fullName>
    </submittedName>
</protein>
<comment type="caution">
    <text evidence="1">The sequence shown here is derived from an EMBL/GenBank/DDBJ whole genome shotgun (WGS) entry which is preliminary data.</text>
</comment>
<name>J9H179_9ZZZZ</name>
<gene>
    <name evidence="1" type="ORF">EVA_04752</name>
</gene>